<accession>A0ABR9AZB2</accession>
<dbReference type="InterPro" id="IPR052158">
    <property type="entry name" value="INH-QAR"/>
</dbReference>
<dbReference type="EMBL" id="JACYTN010000005">
    <property type="protein sequence ID" value="MBD8498547.1"/>
    <property type="molecule type" value="Genomic_DNA"/>
</dbReference>
<proteinExistence type="predicted"/>
<dbReference type="Proteomes" id="UP000634529">
    <property type="component" value="Unassembled WGS sequence"/>
</dbReference>
<dbReference type="Pfam" id="PF01965">
    <property type="entry name" value="DJ-1_PfpI"/>
    <property type="match status" value="1"/>
</dbReference>
<name>A0ABR9AZB2_9BACL</name>
<dbReference type="PANTHER" id="PTHR43130">
    <property type="entry name" value="ARAC-FAMILY TRANSCRIPTIONAL REGULATOR"/>
    <property type="match status" value="1"/>
</dbReference>
<dbReference type="InterPro" id="IPR029062">
    <property type="entry name" value="Class_I_gatase-like"/>
</dbReference>
<evidence type="ECO:0000313" key="3">
    <source>
        <dbReference type="Proteomes" id="UP000634529"/>
    </source>
</evidence>
<dbReference type="InterPro" id="IPR002818">
    <property type="entry name" value="DJ-1/PfpI"/>
</dbReference>
<feature type="domain" description="DJ-1/PfpI" evidence="1">
    <location>
        <begin position="7"/>
        <end position="191"/>
    </location>
</feature>
<reference evidence="2 3" key="1">
    <citation type="submission" date="2020-09" db="EMBL/GenBank/DDBJ databases">
        <title>Paenibacillus sp. CAU 1523 isolated from sand of Haeundae Beach.</title>
        <authorList>
            <person name="Kim W."/>
        </authorList>
    </citation>
    <scope>NUCLEOTIDE SEQUENCE [LARGE SCALE GENOMIC DNA]</scope>
    <source>
        <strain evidence="2 3">CAU 1523</strain>
    </source>
</reference>
<dbReference type="RefSeq" id="WP_192024940.1">
    <property type="nucleotide sequence ID" value="NZ_JACYTN010000005.1"/>
</dbReference>
<evidence type="ECO:0000313" key="2">
    <source>
        <dbReference type="EMBL" id="MBD8498547.1"/>
    </source>
</evidence>
<keyword evidence="3" id="KW-1185">Reference proteome</keyword>
<dbReference type="Gene3D" id="3.40.50.880">
    <property type="match status" value="1"/>
</dbReference>
<evidence type="ECO:0000259" key="1">
    <source>
        <dbReference type="Pfam" id="PF01965"/>
    </source>
</evidence>
<sequence>MKNQWNVGILLFDDVDVMDFGGPYDVFNLTFRDFNKIQESFESEKEIEDKPFIVKTIAQHERMIIADHGMRIMPDFSFDSYQQTFDIVIVPGGPIKAIKNGMCNEELLTWIVTQHKSGATIASACTGAFFLAAAGLLTNKKATTNVLALDILESKFPQIEVVRNTRFVDNGDVLTSAGISAGIDMSMYIVERLLGEEAARTAALTMEYPYYDSALLKK</sequence>
<gene>
    <name evidence="2" type="ORF">IFO66_09580</name>
</gene>
<dbReference type="SUPFAM" id="SSF52317">
    <property type="entry name" value="Class I glutamine amidotransferase-like"/>
    <property type="match status" value="1"/>
</dbReference>
<organism evidence="2 3">
    <name type="scientific">Paenibacillus arenosi</name>
    <dbReference type="NCBI Taxonomy" id="2774142"/>
    <lineage>
        <taxon>Bacteria</taxon>
        <taxon>Bacillati</taxon>
        <taxon>Bacillota</taxon>
        <taxon>Bacilli</taxon>
        <taxon>Bacillales</taxon>
        <taxon>Paenibacillaceae</taxon>
        <taxon>Paenibacillus</taxon>
    </lineage>
</organism>
<dbReference type="PANTHER" id="PTHR43130:SF14">
    <property type="entry name" value="DJ-1_PFPI DOMAIN-CONTAINING PROTEIN"/>
    <property type="match status" value="1"/>
</dbReference>
<protein>
    <submittedName>
        <fullName evidence="2">DJ-1/PfpI family protein</fullName>
    </submittedName>
</protein>
<comment type="caution">
    <text evidence="2">The sequence shown here is derived from an EMBL/GenBank/DDBJ whole genome shotgun (WGS) entry which is preliminary data.</text>
</comment>
<dbReference type="CDD" id="cd03139">
    <property type="entry name" value="GATase1_PfpI_2"/>
    <property type="match status" value="1"/>
</dbReference>